<sequence>MLQSLFRPSSFSSPLASSSRHVLPSFSVGQQVRFRSNIAPKRTKFRKNMKGMPIRPPTGGSLRGSTLNQGSFGVRILESSRITGAQLTACRDTMKRKLKPVKGCEVIMRVFPHLPVSVKGNEVRMGKGKGANGYWAARVPAGRVLFELQGGDVQEAIARQAISLCQDKLPVKSEFIKHDTPARLGLLVDSSLTKPPSNQPVPALMEWQKINEQGSLNRGVGKWRSMLDRLAERRSKRLAIMGVGGTVELENKSVEAAQASP</sequence>
<dbReference type="NCBIfam" id="TIGR01164">
    <property type="entry name" value="rplP_bact"/>
    <property type="match status" value="1"/>
</dbReference>
<keyword evidence="2 4" id="KW-0689">Ribosomal protein</keyword>
<name>A0A1Y2AV83_9TREE</name>
<proteinExistence type="inferred from homology"/>
<organism evidence="5 6">
    <name type="scientific">Naematelia encephala</name>
    <dbReference type="NCBI Taxonomy" id="71784"/>
    <lineage>
        <taxon>Eukaryota</taxon>
        <taxon>Fungi</taxon>
        <taxon>Dikarya</taxon>
        <taxon>Basidiomycota</taxon>
        <taxon>Agaricomycotina</taxon>
        <taxon>Tremellomycetes</taxon>
        <taxon>Tremellales</taxon>
        <taxon>Naemateliaceae</taxon>
        <taxon>Naematelia</taxon>
    </lineage>
</organism>
<dbReference type="Pfam" id="PF00252">
    <property type="entry name" value="Ribosomal_L16"/>
    <property type="match status" value="1"/>
</dbReference>
<accession>A0A1Y2AV83</accession>
<dbReference type="EMBL" id="MCFC01000047">
    <property type="protein sequence ID" value="ORY26469.1"/>
    <property type="molecule type" value="Genomic_DNA"/>
</dbReference>
<comment type="caution">
    <text evidence="5">The sequence shown here is derived from an EMBL/GenBank/DDBJ whole genome shotgun (WGS) entry which is preliminary data.</text>
</comment>
<dbReference type="SUPFAM" id="SSF54686">
    <property type="entry name" value="Ribosomal protein L16p/L10e"/>
    <property type="match status" value="1"/>
</dbReference>
<protein>
    <submittedName>
        <fullName evidence="5">Ribosomal protein L16p/L10e-domain-containing protein</fullName>
    </submittedName>
</protein>
<dbReference type="FunCoup" id="A0A1Y2AV83">
    <property type="interactions" value="33"/>
</dbReference>
<dbReference type="GO" id="GO:0032543">
    <property type="term" value="P:mitochondrial translation"/>
    <property type="evidence" value="ECO:0007669"/>
    <property type="project" value="TreeGrafter"/>
</dbReference>
<dbReference type="InterPro" id="IPR016180">
    <property type="entry name" value="Ribosomal_uL16_dom"/>
</dbReference>
<dbReference type="PROSITE" id="PS00701">
    <property type="entry name" value="RIBOSOMAL_L16_2"/>
    <property type="match status" value="1"/>
</dbReference>
<dbReference type="InParanoid" id="A0A1Y2AV83"/>
<dbReference type="CDD" id="cd01433">
    <property type="entry name" value="Ribosomal_L16_L10e"/>
    <property type="match status" value="1"/>
</dbReference>
<dbReference type="Proteomes" id="UP000193986">
    <property type="component" value="Unassembled WGS sequence"/>
</dbReference>
<evidence type="ECO:0000256" key="2">
    <source>
        <dbReference type="ARBA" id="ARBA00022980"/>
    </source>
</evidence>
<dbReference type="GO" id="GO:0003735">
    <property type="term" value="F:structural constituent of ribosome"/>
    <property type="evidence" value="ECO:0007669"/>
    <property type="project" value="InterPro"/>
</dbReference>
<dbReference type="PANTHER" id="PTHR12220">
    <property type="entry name" value="50S/60S RIBOSOMAL PROTEIN L16"/>
    <property type="match status" value="1"/>
</dbReference>
<gene>
    <name evidence="5" type="ORF">BCR39DRAFT_540837</name>
</gene>
<keyword evidence="6" id="KW-1185">Reference proteome</keyword>
<evidence type="ECO:0000256" key="1">
    <source>
        <dbReference type="ARBA" id="ARBA00008931"/>
    </source>
</evidence>
<dbReference type="PRINTS" id="PR00060">
    <property type="entry name" value="RIBOSOMALL16"/>
</dbReference>
<dbReference type="InterPro" id="IPR036920">
    <property type="entry name" value="Ribosomal_uL16_sf"/>
</dbReference>
<evidence type="ECO:0000313" key="5">
    <source>
        <dbReference type="EMBL" id="ORY26469.1"/>
    </source>
</evidence>
<comment type="similarity">
    <text evidence="1 4">Belongs to the universal ribosomal protein uL16 family.</text>
</comment>
<evidence type="ECO:0000256" key="3">
    <source>
        <dbReference type="ARBA" id="ARBA00023274"/>
    </source>
</evidence>
<dbReference type="Gene3D" id="3.90.1170.10">
    <property type="entry name" value="Ribosomal protein L10e/L16"/>
    <property type="match status" value="1"/>
</dbReference>
<dbReference type="OrthoDB" id="268521at2759"/>
<keyword evidence="3 4" id="KW-0687">Ribonucleoprotein</keyword>
<dbReference type="InterPro" id="IPR000114">
    <property type="entry name" value="Ribosomal_uL16_bact-type"/>
</dbReference>
<dbReference type="InterPro" id="IPR020798">
    <property type="entry name" value="Ribosomal_uL16_CS"/>
</dbReference>
<reference evidence="5 6" key="1">
    <citation type="submission" date="2016-07" db="EMBL/GenBank/DDBJ databases">
        <title>Pervasive Adenine N6-methylation of Active Genes in Fungi.</title>
        <authorList>
            <consortium name="DOE Joint Genome Institute"/>
            <person name="Mondo S.J."/>
            <person name="Dannebaum R.O."/>
            <person name="Kuo R.C."/>
            <person name="Labutti K."/>
            <person name="Haridas S."/>
            <person name="Kuo A."/>
            <person name="Salamov A."/>
            <person name="Ahrendt S.R."/>
            <person name="Lipzen A."/>
            <person name="Sullivan W."/>
            <person name="Andreopoulos W.B."/>
            <person name="Clum A."/>
            <person name="Lindquist E."/>
            <person name="Daum C."/>
            <person name="Ramamoorthy G.K."/>
            <person name="Gryganskyi A."/>
            <person name="Culley D."/>
            <person name="Magnuson J.K."/>
            <person name="James T.Y."/>
            <person name="O'Malley M.A."/>
            <person name="Stajich J.E."/>
            <person name="Spatafora J.W."/>
            <person name="Visel A."/>
            <person name="Grigoriev I.V."/>
        </authorList>
    </citation>
    <scope>NUCLEOTIDE SEQUENCE [LARGE SCALE GENOMIC DNA]</scope>
    <source>
        <strain evidence="5 6">68-887.2</strain>
    </source>
</reference>
<dbReference type="InterPro" id="IPR047873">
    <property type="entry name" value="Ribosomal_uL16"/>
</dbReference>
<evidence type="ECO:0000313" key="6">
    <source>
        <dbReference type="Proteomes" id="UP000193986"/>
    </source>
</evidence>
<dbReference type="GO" id="GO:0005762">
    <property type="term" value="C:mitochondrial large ribosomal subunit"/>
    <property type="evidence" value="ECO:0007669"/>
    <property type="project" value="TreeGrafter"/>
</dbReference>
<dbReference type="AlphaFoldDB" id="A0A1Y2AV83"/>
<dbReference type="STRING" id="71784.A0A1Y2AV83"/>
<dbReference type="PANTHER" id="PTHR12220:SF13">
    <property type="entry name" value="LARGE RIBOSOMAL SUBUNIT PROTEIN UL16M"/>
    <property type="match status" value="1"/>
</dbReference>
<evidence type="ECO:0000256" key="4">
    <source>
        <dbReference type="RuleBase" id="RU004413"/>
    </source>
</evidence>
<dbReference type="GO" id="GO:0019843">
    <property type="term" value="F:rRNA binding"/>
    <property type="evidence" value="ECO:0007669"/>
    <property type="project" value="InterPro"/>
</dbReference>